<dbReference type="RefSeq" id="WP_305992555.1">
    <property type="nucleotide sequence ID" value="NZ_JAVAMP010000006.1"/>
</dbReference>
<name>A0ABT9J0U1_9BACL</name>
<keyword evidence="2" id="KW-1185">Reference proteome</keyword>
<reference evidence="1 2" key="1">
    <citation type="submission" date="2023-08" db="EMBL/GenBank/DDBJ databases">
        <authorList>
            <person name="Park J.-S."/>
        </authorList>
    </citation>
    <scope>NUCLEOTIDE SEQUENCE [LARGE SCALE GENOMIC DNA]</scope>
    <source>
        <strain evidence="1 2">2205SS18-9</strain>
    </source>
</reference>
<evidence type="ECO:0000313" key="1">
    <source>
        <dbReference type="EMBL" id="MDP5275246.1"/>
    </source>
</evidence>
<gene>
    <name evidence="1" type="ORF">Q5Y73_14105</name>
</gene>
<sequence>MSNEDYLHHREKPLRLKNKKGEILYPNPSDIYKVSKGNDKLLYHSDYDGILTDPDSLRTGIIFLEQFGFHHTHHVNLLNINRPDAKFDGKRVYFRNGDYGRITDQYLQYLKKIGFFKKK</sequence>
<proteinExistence type="predicted"/>
<evidence type="ECO:0008006" key="3">
    <source>
        <dbReference type="Google" id="ProtNLM"/>
    </source>
</evidence>
<dbReference type="Proteomes" id="UP001231941">
    <property type="component" value="Unassembled WGS sequence"/>
</dbReference>
<dbReference type="EMBL" id="JAVAMP010000006">
    <property type="protein sequence ID" value="MDP5275246.1"/>
    <property type="molecule type" value="Genomic_DNA"/>
</dbReference>
<protein>
    <recommendedName>
        <fullName evidence="3">HTH LytTR-type domain-containing protein</fullName>
    </recommendedName>
</protein>
<organism evidence="1 2">
    <name type="scientific">Chengkuizengella axinellae</name>
    <dbReference type="NCBI Taxonomy" id="3064388"/>
    <lineage>
        <taxon>Bacteria</taxon>
        <taxon>Bacillati</taxon>
        <taxon>Bacillota</taxon>
        <taxon>Bacilli</taxon>
        <taxon>Bacillales</taxon>
        <taxon>Paenibacillaceae</taxon>
        <taxon>Chengkuizengella</taxon>
    </lineage>
</organism>
<evidence type="ECO:0000313" key="2">
    <source>
        <dbReference type="Proteomes" id="UP001231941"/>
    </source>
</evidence>
<accession>A0ABT9J0U1</accession>
<comment type="caution">
    <text evidence="1">The sequence shown here is derived from an EMBL/GenBank/DDBJ whole genome shotgun (WGS) entry which is preliminary data.</text>
</comment>